<dbReference type="Gene3D" id="1.10.245.10">
    <property type="entry name" value="SWIB/MDM2 domain"/>
    <property type="match status" value="1"/>
</dbReference>
<evidence type="ECO:0000313" key="6">
    <source>
        <dbReference type="EMBL" id="KAK9930268.1"/>
    </source>
</evidence>
<evidence type="ECO:0000313" key="7">
    <source>
        <dbReference type="Proteomes" id="UP001457282"/>
    </source>
</evidence>
<dbReference type="PROSITE" id="PS00518">
    <property type="entry name" value="ZF_RING_1"/>
    <property type="match status" value="1"/>
</dbReference>
<dbReference type="PROSITE" id="PS01359">
    <property type="entry name" value="ZF_PHD_1"/>
    <property type="match status" value="1"/>
</dbReference>
<evidence type="ECO:0000256" key="1">
    <source>
        <dbReference type="ARBA" id="ARBA00022723"/>
    </source>
</evidence>
<proteinExistence type="predicted"/>
<dbReference type="InterPro" id="IPR058668">
    <property type="entry name" value="NERD_dom"/>
</dbReference>
<feature type="domain" description="Plus3" evidence="4">
    <location>
        <begin position="355"/>
        <end position="484"/>
    </location>
</feature>
<dbReference type="Proteomes" id="UP001457282">
    <property type="component" value="Unassembled WGS sequence"/>
</dbReference>
<dbReference type="CDD" id="cd10567">
    <property type="entry name" value="SWIB-MDM2_like"/>
    <property type="match status" value="1"/>
</dbReference>
<dbReference type="EMBL" id="JBEDUW010000005">
    <property type="protein sequence ID" value="KAK9930268.1"/>
    <property type="molecule type" value="Genomic_DNA"/>
</dbReference>
<dbReference type="InterPro" id="IPR011011">
    <property type="entry name" value="Znf_FYVE_PHD"/>
</dbReference>
<keyword evidence="3" id="KW-0862">Zinc</keyword>
<dbReference type="PANTHER" id="PTHR46851:SF22">
    <property type="entry name" value="ZINC ION BINDING _ DNA BINDING PROTEIN"/>
    <property type="match status" value="1"/>
</dbReference>
<evidence type="ECO:0000256" key="2">
    <source>
        <dbReference type="ARBA" id="ARBA00022771"/>
    </source>
</evidence>
<sequence length="557" mass="64025">MKMMKKKRVEEEEVEEDKDSEDWCFWCYDGGDLMICDHKGCLKVYHPGCVGKKKSYMHSGKLWTCSRHSCSMCSGASRFYCFCCPHALCIDCISDSGLALLRGKNGLCKSCVKHILLAEEKSECGLEGEKIDLEDRDEWLFKEYWEIVRENEGLTSGDVYSADAELKKRENQSCRFKPVNIGDSDETIDLTTSYSDTGVTEFHKPMGKRKGSKPRGFIGWGSEPLIQFLRSIGKDTTEKLSQFDVESIIFDYIKDKELYHPNKKKKVQCDDRLYSIFKKKSINRVKIYSLLEEHFFENLMVAEDSGSEDEDEIKLEDKKEGTTQEHKKIRVSSDTTITSDEKKASPRFQKSCYASIVPENMKLVYIKRSLLEELLKEPDYSESKVLGSFVRVKNDPQDYLQRNTHQLSQVKGIKEISETNGEGNKIVLQVSYFAKDIPLSLISDSNFSEEECEDLHQNVANGLLKKPTVVEVEQKARELHEDITKHWIERELVRLQNLVDRANEKGWRREYPKIRELLKQPSEQERLLKQLPEVIAEVIDLGSGSGSSDSLVIDNKA</sequence>
<dbReference type="PROSITE" id="PS51925">
    <property type="entry name" value="SWIB_MDM2"/>
    <property type="match status" value="1"/>
</dbReference>
<name>A0AAW1X2T4_RUBAR</name>
<dbReference type="InterPro" id="IPR045894">
    <property type="entry name" value="At5g08430-like"/>
</dbReference>
<evidence type="ECO:0000256" key="3">
    <source>
        <dbReference type="ARBA" id="ARBA00022833"/>
    </source>
</evidence>
<dbReference type="SUPFAM" id="SSF159042">
    <property type="entry name" value="Plus3-like"/>
    <property type="match status" value="1"/>
</dbReference>
<keyword evidence="1" id="KW-0479">Metal-binding</keyword>
<protein>
    <submittedName>
        <fullName evidence="6">Uncharacterized protein</fullName>
    </submittedName>
</protein>
<feature type="domain" description="DM2" evidence="5">
    <location>
        <begin position="217"/>
        <end position="297"/>
    </location>
</feature>
<dbReference type="SUPFAM" id="SSF57903">
    <property type="entry name" value="FYVE/PHD zinc finger"/>
    <property type="match status" value="1"/>
</dbReference>
<dbReference type="InterPro" id="IPR013083">
    <property type="entry name" value="Znf_RING/FYVE/PHD"/>
</dbReference>
<dbReference type="AlphaFoldDB" id="A0AAW1X2T4"/>
<dbReference type="SUPFAM" id="SSF47592">
    <property type="entry name" value="SWIB/MDM2 domain"/>
    <property type="match status" value="1"/>
</dbReference>
<evidence type="ECO:0000259" key="5">
    <source>
        <dbReference type="PROSITE" id="PS51925"/>
    </source>
</evidence>
<evidence type="ECO:0000259" key="4">
    <source>
        <dbReference type="PROSITE" id="PS51360"/>
    </source>
</evidence>
<dbReference type="InterPro" id="IPR036885">
    <property type="entry name" value="SWIB_MDM2_dom_sf"/>
</dbReference>
<keyword evidence="2" id="KW-0863">Zinc-finger</keyword>
<dbReference type="PANTHER" id="PTHR46851">
    <property type="entry name" value="OS01G0884500 PROTEIN"/>
    <property type="match status" value="1"/>
</dbReference>
<reference evidence="6 7" key="1">
    <citation type="journal article" date="2023" name="G3 (Bethesda)">
        <title>A chromosome-length genome assembly and annotation of blackberry (Rubus argutus, cv. 'Hillquist').</title>
        <authorList>
            <person name="Bruna T."/>
            <person name="Aryal R."/>
            <person name="Dudchenko O."/>
            <person name="Sargent D.J."/>
            <person name="Mead D."/>
            <person name="Buti M."/>
            <person name="Cavallini A."/>
            <person name="Hytonen T."/>
            <person name="Andres J."/>
            <person name="Pham M."/>
            <person name="Weisz D."/>
            <person name="Mascagni F."/>
            <person name="Usai G."/>
            <person name="Natali L."/>
            <person name="Bassil N."/>
            <person name="Fernandez G.E."/>
            <person name="Lomsadze A."/>
            <person name="Armour M."/>
            <person name="Olukolu B."/>
            <person name="Poorten T."/>
            <person name="Britton C."/>
            <person name="Davik J."/>
            <person name="Ashrafi H."/>
            <person name="Aiden E.L."/>
            <person name="Borodovsky M."/>
            <person name="Worthington M."/>
        </authorList>
    </citation>
    <scope>NUCLEOTIDE SEQUENCE [LARGE SCALE GENOMIC DNA]</scope>
    <source>
        <strain evidence="6">PI 553951</strain>
    </source>
</reference>
<dbReference type="InterPro" id="IPR019786">
    <property type="entry name" value="Zinc_finger_PHD-type_CS"/>
</dbReference>
<gene>
    <name evidence="6" type="ORF">M0R45_027311</name>
</gene>
<dbReference type="GO" id="GO:0008270">
    <property type="term" value="F:zinc ion binding"/>
    <property type="evidence" value="ECO:0007669"/>
    <property type="project" value="UniProtKB-KW"/>
</dbReference>
<dbReference type="Gene3D" id="3.30.40.10">
    <property type="entry name" value="Zinc/RING finger domain, C3HC4 (zinc finger)"/>
    <property type="match status" value="1"/>
</dbReference>
<dbReference type="PROSITE" id="PS51360">
    <property type="entry name" value="PLUS3"/>
    <property type="match status" value="1"/>
</dbReference>
<dbReference type="InterPro" id="IPR003121">
    <property type="entry name" value="SWIB_MDM2_domain"/>
</dbReference>
<organism evidence="6 7">
    <name type="scientific">Rubus argutus</name>
    <name type="common">Southern blackberry</name>
    <dbReference type="NCBI Taxonomy" id="59490"/>
    <lineage>
        <taxon>Eukaryota</taxon>
        <taxon>Viridiplantae</taxon>
        <taxon>Streptophyta</taxon>
        <taxon>Embryophyta</taxon>
        <taxon>Tracheophyta</taxon>
        <taxon>Spermatophyta</taxon>
        <taxon>Magnoliopsida</taxon>
        <taxon>eudicotyledons</taxon>
        <taxon>Gunneridae</taxon>
        <taxon>Pentapetalae</taxon>
        <taxon>rosids</taxon>
        <taxon>fabids</taxon>
        <taxon>Rosales</taxon>
        <taxon>Rosaceae</taxon>
        <taxon>Rosoideae</taxon>
        <taxon>Rosoideae incertae sedis</taxon>
        <taxon>Rubus</taxon>
    </lineage>
</organism>
<dbReference type="SMART" id="SM00719">
    <property type="entry name" value="Plus3"/>
    <property type="match status" value="1"/>
</dbReference>
<dbReference type="InterPro" id="IPR017907">
    <property type="entry name" value="Znf_RING_CS"/>
</dbReference>
<dbReference type="GO" id="GO:0003677">
    <property type="term" value="F:DNA binding"/>
    <property type="evidence" value="ECO:0007669"/>
    <property type="project" value="InterPro"/>
</dbReference>
<keyword evidence="7" id="KW-1185">Reference proteome</keyword>
<dbReference type="Pfam" id="PF03126">
    <property type="entry name" value="Plus-3"/>
    <property type="match status" value="1"/>
</dbReference>
<accession>A0AAW1X2T4</accession>
<comment type="caution">
    <text evidence="6">The sequence shown here is derived from an EMBL/GenBank/DDBJ whole genome shotgun (WGS) entry which is preliminary data.</text>
</comment>
<dbReference type="InterPro" id="IPR036128">
    <property type="entry name" value="Plus3-like_sf"/>
</dbReference>
<dbReference type="Gene3D" id="3.90.70.200">
    <property type="entry name" value="Plus-3 domain"/>
    <property type="match status" value="1"/>
</dbReference>
<dbReference type="InterPro" id="IPR004343">
    <property type="entry name" value="Plus-3_dom"/>
</dbReference>
<dbReference type="CDD" id="cd15568">
    <property type="entry name" value="PHD5_NSD"/>
    <property type="match status" value="1"/>
</dbReference>
<dbReference type="Pfam" id="PF02201">
    <property type="entry name" value="SWIB"/>
    <property type="match status" value="1"/>
</dbReference>
<dbReference type="Pfam" id="PF25980">
    <property type="entry name" value="NERD_plant"/>
    <property type="match status" value="1"/>
</dbReference>